<dbReference type="InterPro" id="IPR025948">
    <property type="entry name" value="HTH-like_dom"/>
</dbReference>
<dbReference type="PANTHER" id="PTHR46889:SF4">
    <property type="entry name" value="TRANSPOSASE INSO FOR INSERTION SEQUENCE ELEMENT IS911B-RELATED"/>
    <property type="match status" value="1"/>
</dbReference>
<proteinExistence type="predicted"/>
<gene>
    <name evidence="2" type="ORF">Thimo_0805</name>
</gene>
<dbReference type="InterPro" id="IPR050900">
    <property type="entry name" value="Transposase_IS3/IS150/IS904"/>
</dbReference>
<feature type="domain" description="Integrase catalytic" evidence="1">
    <location>
        <begin position="104"/>
        <end position="275"/>
    </location>
</feature>
<name>L0GWG8_9GAMM</name>
<dbReference type="InterPro" id="IPR036397">
    <property type="entry name" value="RNaseH_sf"/>
</dbReference>
<sequence>MSARRAQIHTEHALPKVRRCALLGVARATAYYRPAPVGEQDLALMRLIDEIHLQWPFYGSRRLRDELQRHGQWVSRQRVQRLMRRMGLQALYPRRRTSQPGKGHKVYPYLLRNLSIDHANQVWATDITYIPMAKGFMYLVAIMDWHSRRVLSWRVSNTLDADFCIAALQEALGRFGAPEIFNTDQGAQFTGETFTGVLKEQRIAISMDGKGRWVDNVVVERLWRTVKYEDVYLRAYETPGQLRLGLRRYFDFYNCRRRHSALDRRTPDAVYFDQVASPMAA</sequence>
<reference evidence="2 3" key="1">
    <citation type="submission" date="2011-09" db="EMBL/GenBank/DDBJ databases">
        <title>Complete sequence of chromosome of Thioflavicoccus mobilis 8321.</title>
        <authorList>
            <consortium name="US DOE Joint Genome Institute"/>
            <person name="Lucas S."/>
            <person name="Han J."/>
            <person name="Lapidus A."/>
            <person name="Cheng J.-F."/>
            <person name="Goodwin L."/>
            <person name="Pitluck S."/>
            <person name="Peters L."/>
            <person name="Ovchinnikova G."/>
            <person name="Lu M."/>
            <person name="Detter J.C."/>
            <person name="Han C."/>
            <person name="Tapia R."/>
            <person name="Land M."/>
            <person name="Hauser L."/>
            <person name="Kyrpides N."/>
            <person name="Ivanova N."/>
            <person name="Pagani I."/>
            <person name="Vogl K."/>
            <person name="Liu Z."/>
            <person name="Imhoff J."/>
            <person name="Thiel V."/>
            <person name="Frigaard N.-U."/>
            <person name="Bryant D."/>
            <person name="Woyke T."/>
        </authorList>
    </citation>
    <scope>NUCLEOTIDE SEQUENCE [LARGE SCALE GENOMIC DNA]</scope>
    <source>
        <strain evidence="2 3">8321</strain>
    </source>
</reference>
<dbReference type="EMBL" id="CP003051">
    <property type="protein sequence ID" value="AGA89644.1"/>
    <property type="molecule type" value="Genomic_DNA"/>
</dbReference>
<dbReference type="HOGENOM" id="CLU_027402_4_1_6"/>
<organism evidence="2 3">
    <name type="scientific">Thioflavicoccus mobilis 8321</name>
    <dbReference type="NCBI Taxonomy" id="765912"/>
    <lineage>
        <taxon>Bacteria</taxon>
        <taxon>Pseudomonadati</taxon>
        <taxon>Pseudomonadota</taxon>
        <taxon>Gammaproteobacteria</taxon>
        <taxon>Chromatiales</taxon>
        <taxon>Chromatiaceae</taxon>
        <taxon>Thioflavicoccus</taxon>
    </lineage>
</organism>
<dbReference type="InterPro" id="IPR048020">
    <property type="entry name" value="Transpos_IS3"/>
</dbReference>
<dbReference type="Gene3D" id="3.30.420.10">
    <property type="entry name" value="Ribonuclease H-like superfamily/Ribonuclease H"/>
    <property type="match status" value="1"/>
</dbReference>
<keyword evidence="3" id="KW-1185">Reference proteome</keyword>
<dbReference type="Pfam" id="PF13276">
    <property type="entry name" value="HTH_21"/>
    <property type="match status" value="1"/>
</dbReference>
<dbReference type="Proteomes" id="UP000010816">
    <property type="component" value="Chromosome"/>
</dbReference>
<dbReference type="PATRIC" id="fig|765912.4.peg.788"/>
<evidence type="ECO:0000259" key="1">
    <source>
        <dbReference type="PROSITE" id="PS50994"/>
    </source>
</evidence>
<protein>
    <submittedName>
        <fullName evidence="2">Transposase</fullName>
    </submittedName>
</protein>
<dbReference type="STRING" id="765912.Thimo_0805"/>
<dbReference type="GO" id="GO:0003676">
    <property type="term" value="F:nucleic acid binding"/>
    <property type="evidence" value="ECO:0007669"/>
    <property type="project" value="InterPro"/>
</dbReference>
<dbReference type="PANTHER" id="PTHR46889">
    <property type="entry name" value="TRANSPOSASE INSF FOR INSERTION SEQUENCE IS3B-RELATED"/>
    <property type="match status" value="1"/>
</dbReference>
<dbReference type="Pfam" id="PF00665">
    <property type="entry name" value="rve"/>
    <property type="match status" value="1"/>
</dbReference>
<dbReference type="InterPro" id="IPR001584">
    <property type="entry name" value="Integrase_cat-core"/>
</dbReference>
<evidence type="ECO:0000313" key="2">
    <source>
        <dbReference type="EMBL" id="AGA89644.1"/>
    </source>
</evidence>
<accession>L0GWG8</accession>
<dbReference type="eggNOG" id="COG2801">
    <property type="taxonomic scope" value="Bacteria"/>
</dbReference>
<dbReference type="AlphaFoldDB" id="L0GWG8"/>
<dbReference type="InterPro" id="IPR012337">
    <property type="entry name" value="RNaseH-like_sf"/>
</dbReference>
<dbReference type="KEGG" id="tmb:Thimo_0805"/>
<dbReference type="PROSITE" id="PS50994">
    <property type="entry name" value="INTEGRASE"/>
    <property type="match status" value="1"/>
</dbReference>
<dbReference type="SUPFAM" id="SSF53098">
    <property type="entry name" value="Ribonuclease H-like"/>
    <property type="match status" value="1"/>
</dbReference>
<evidence type="ECO:0000313" key="3">
    <source>
        <dbReference type="Proteomes" id="UP000010816"/>
    </source>
</evidence>
<dbReference type="NCBIfam" id="NF033516">
    <property type="entry name" value="transpos_IS3"/>
    <property type="match status" value="1"/>
</dbReference>
<dbReference type="GO" id="GO:0015074">
    <property type="term" value="P:DNA integration"/>
    <property type="evidence" value="ECO:0007669"/>
    <property type="project" value="InterPro"/>
</dbReference>